<dbReference type="InterPro" id="IPR028971">
    <property type="entry name" value="NAD-GDH_cat"/>
</dbReference>
<name>A0A448X3W1_9PLAT</name>
<dbReference type="EMBL" id="CAAALY010085305">
    <property type="protein sequence ID" value="VEL27161.1"/>
    <property type="molecule type" value="Genomic_DNA"/>
</dbReference>
<dbReference type="PANTHER" id="PTHR43403">
    <property type="entry name" value="NAD-SPECIFIC GLUTAMATE DEHYDROGENASE"/>
    <property type="match status" value="1"/>
</dbReference>
<dbReference type="Gene3D" id="3.40.50.720">
    <property type="entry name" value="NAD(P)-binding Rossmann-like Domain"/>
    <property type="match status" value="1"/>
</dbReference>
<dbReference type="GO" id="GO:0004352">
    <property type="term" value="F:glutamate dehydrogenase (NAD+) activity"/>
    <property type="evidence" value="ECO:0007669"/>
    <property type="project" value="InterPro"/>
</dbReference>
<evidence type="ECO:0000313" key="3">
    <source>
        <dbReference type="Proteomes" id="UP000784294"/>
    </source>
</evidence>
<dbReference type="PANTHER" id="PTHR43403:SF1">
    <property type="entry name" value="NAD-SPECIFIC GLUTAMATE DEHYDROGENASE"/>
    <property type="match status" value="1"/>
</dbReference>
<accession>A0A448X3W1</accession>
<dbReference type="InterPro" id="IPR036291">
    <property type="entry name" value="NAD(P)-bd_dom_sf"/>
</dbReference>
<evidence type="ECO:0000313" key="2">
    <source>
        <dbReference type="EMBL" id="VEL27161.1"/>
    </source>
</evidence>
<comment type="caution">
    <text evidence="2">The sequence shown here is derived from an EMBL/GenBank/DDBJ whole genome shotgun (WGS) entry which is preliminary data.</text>
</comment>
<sequence>MRGGKVARGGIRWSDRGEDYRVEVLGLMKAQMTKNSVIVPVGSKGGFFVNFTNDDMTRQEYMAKVVECYKNFLRGLLDITDNIIDGHVIQPKNTIIYDQEDPYLVVAADKGTASFSDYANSVSEEYNFWLGDAFASGGSSGYDHKKMAITSKGAWISVTNHFCTMGIDVEKDSITVVGIGDMSGDVFGNGMLRSNTIKLVAAFNHKHIFIDPKPDPMISFNERMRLFKLSTSNWSDYNPELISQGGGIFQRSNKSIGLSPETKSLLRITVDELSPDHLIKAILQAEVDLLWNGGIGTYIKAVSESHLEIGDKANDTLRINGKDVKAKVIGEGGNIGVSQLGRIEYAKMGGRINTDFIDNSAGVDCSDHEVNIKIALNQAISNKKITLEERNNLLLDMTKQCIMT</sequence>
<dbReference type="Pfam" id="PF05088">
    <property type="entry name" value="Bac_GDH_CD"/>
    <property type="match status" value="1"/>
</dbReference>
<dbReference type="GO" id="GO:0006538">
    <property type="term" value="P:L-glutamate catabolic process"/>
    <property type="evidence" value="ECO:0007669"/>
    <property type="project" value="InterPro"/>
</dbReference>
<reference evidence="2" key="1">
    <citation type="submission" date="2018-11" db="EMBL/GenBank/DDBJ databases">
        <authorList>
            <consortium name="Pathogen Informatics"/>
        </authorList>
    </citation>
    <scope>NUCLEOTIDE SEQUENCE</scope>
</reference>
<dbReference type="AlphaFoldDB" id="A0A448X3W1"/>
<dbReference type="SUPFAM" id="SSF51735">
    <property type="entry name" value="NAD(P)-binding Rossmann-fold domains"/>
    <property type="match status" value="1"/>
</dbReference>
<dbReference type="InterPro" id="IPR046346">
    <property type="entry name" value="Aminoacid_DH-like_N_sf"/>
</dbReference>
<dbReference type="InterPro" id="IPR007780">
    <property type="entry name" value="NAD_Glu_DH_bac"/>
</dbReference>
<dbReference type="OrthoDB" id="10050812at2759"/>
<proteinExistence type="predicted"/>
<feature type="domain" description="NAD-glutamate dehydrogenase catalytic" evidence="1">
    <location>
        <begin position="1"/>
        <end position="400"/>
    </location>
</feature>
<evidence type="ECO:0000259" key="1">
    <source>
        <dbReference type="Pfam" id="PF05088"/>
    </source>
</evidence>
<dbReference type="SUPFAM" id="SSF53223">
    <property type="entry name" value="Aminoacid dehydrogenase-like, N-terminal domain"/>
    <property type="match status" value="1"/>
</dbReference>
<dbReference type="GO" id="GO:0004069">
    <property type="term" value="F:L-aspartate:2-oxoglutarate aminotransferase activity"/>
    <property type="evidence" value="ECO:0007669"/>
    <property type="project" value="InterPro"/>
</dbReference>
<organism evidence="2 3">
    <name type="scientific">Protopolystoma xenopodis</name>
    <dbReference type="NCBI Taxonomy" id="117903"/>
    <lineage>
        <taxon>Eukaryota</taxon>
        <taxon>Metazoa</taxon>
        <taxon>Spiralia</taxon>
        <taxon>Lophotrochozoa</taxon>
        <taxon>Platyhelminthes</taxon>
        <taxon>Monogenea</taxon>
        <taxon>Polyopisthocotylea</taxon>
        <taxon>Polystomatidea</taxon>
        <taxon>Polystomatidae</taxon>
        <taxon>Protopolystoma</taxon>
    </lineage>
</organism>
<protein>
    <recommendedName>
        <fullName evidence="1">NAD-glutamate dehydrogenase catalytic domain-containing protein</fullName>
    </recommendedName>
</protein>
<dbReference type="Proteomes" id="UP000784294">
    <property type="component" value="Unassembled WGS sequence"/>
</dbReference>
<gene>
    <name evidence="2" type="ORF">PXEA_LOCUS20601</name>
</gene>
<keyword evidence="3" id="KW-1185">Reference proteome</keyword>